<dbReference type="InterPro" id="IPR027417">
    <property type="entry name" value="P-loop_NTPase"/>
</dbReference>
<organism evidence="1 2">
    <name type="scientific">Apiospora saccharicola</name>
    <dbReference type="NCBI Taxonomy" id="335842"/>
    <lineage>
        <taxon>Eukaryota</taxon>
        <taxon>Fungi</taxon>
        <taxon>Dikarya</taxon>
        <taxon>Ascomycota</taxon>
        <taxon>Pezizomycotina</taxon>
        <taxon>Sordariomycetes</taxon>
        <taxon>Xylariomycetidae</taxon>
        <taxon>Amphisphaeriales</taxon>
        <taxon>Apiosporaceae</taxon>
        <taxon>Apiospora</taxon>
    </lineage>
</organism>
<gene>
    <name evidence="1" type="ORF">PG996_013706</name>
</gene>
<dbReference type="PANTHER" id="PTHR35391">
    <property type="entry name" value="C2H2-TYPE DOMAIN-CONTAINING PROTEIN-RELATED"/>
    <property type="match status" value="1"/>
</dbReference>
<reference evidence="1 2" key="1">
    <citation type="submission" date="2023-01" db="EMBL/GenBank/DDBJ databases">
        <title>Analysis of 21 Apiospora genomes using comparative genomics revels a genus with tremendous synthesis potential of carbohydrate active enzymes and secondary metabolites.</title>
        <authorList>
            <person name="Sorensen T."/>
        </authorList>
    </citation>
    <scope>NUCLEOTIDE SEQUENCE [LARGE SCALE GENOMIC DNA]</scope>
    <source>
        <strain evidence="1 2">CBS 83171</strain>
    </source>
</reference>
<proteinExistence type="predicted"/>
<accession>A0ABR1U672</accession>
<dbReference type="EMBL" id="JAQQWM010000008">
    <property type="protein sequence ID" value="KAK8054405.1"/>
    <property type="molecule type" value="Genomic_DNA"/>
</dbReference>
<name>A0ABR1U672_9PEZI</name>
<evidence type="ECO:0000313" key="1">
    <source>
        <dbReference type="EMBL" id="KAK8054405.1"/>
    </source>
</evidence>
<evidence type="ECO:0008006" key="3">
    <source>
        <dbReference type="Google" id="ProtNLM"/>
    </source>
</evidence>
<dbReference type="Gene3D" id="3.40.50.300">
    <property type="entry name" value="P-loop containing nucleotide triphosphate hydrolases"/>
    <property type="match status" value="1"/>
</dbReference>
<dbReference type="Proteomes" id="UP001446871">
    <property type="component" value="Unassembled WGS sequence"/>
</dbReference>
<protein>
    <recommendedName>
        <fullName evidence="3">C2H2-type domain-containing protein</fullName>
    </recommendedName>
</protein>
<comment type="caution">
    <text evidence="1">The sequence shown here is derived from an EMBL/GenBank/DDBJ whole genome shotgun (WGS) entry which is preliminary data.</text>
</comment>
<dbReference type="PANTHER" id="PTHR35391:SF5">
    <property type="entry name" value="DUF6590 DOMAIN-CONTAINING PROTEIN"/>
    <property type="match status" value="1"/>
</dbReference>
<evidence type="ECO:0000313" key="2">
    <source>
        <dbReference type="Proteomes" id="UP001446871"/>
    </source>
</evidence>
<sequence length="1086" mass="120876">MDSDAVLQPQGTQGGTISARTKACQQLFSLCLSPTTPRCAEWPAQWLQMRQAELNLWAYGLQALGTSKASLDYRVRDRNDTFKSACALVSNTCESELLNNGTTSSCPDADAKLSRRTENGAASVRPEGELEDEGFDFFDVSDSGSVVDSHPSESGDTHFGPQRFSIRFTITELAHFSSMMRRSGTEFRFRRADSRLVESEHLDYQEELGRSILLGSLKMDQGAPFDIELFQSSDNVHDRLTTVQKRLVRGNILRRNRIVHATKSMRSSKAPPTPGPHETIRKLLAGTVENATPSDLSKSPAAVDQPIPKIHLPAKQGPPSLVESRMTGFTAQTATEIGQHFKTDLLASKTTPSVATKVTRTGAFQDYPRCPEPISEQFIQCPYCADMLPSDYTKSVVRWKGHVAQDILPYMCVFENCSTPDEMYLTSDDLLKHVQDHHSTLQWVCSQCVRSPDRSRFSTFHTMAEWQAHTVEVHKKLVPESSLASLAKFSEARVLEPISCPLCAFSSEGLVQKTLDQHIIQHIHEFALRSLPWGTRGNDAKSVSNTRTAESDSTNSSDDALLFDDDMDYNAMFNDVVQRISRLRKYTTDEDNSGSRNLIWSQETRSEVFPRLRTLSSRFIELYDVAMLRNSLEHKEPRSQSWFLGLIRLGDMLCVTMRCFSAGRSDSVETMEKKDSWSSWRDGSSHTILSLLDELETELEAIRIDLDSHQHPKDLIIAPLCFDVPSLDDGEPFHSAPIDSTIASDGKFMVVLCGPYAGGKTRNAASYALSAAQQDPDLRVFWLDVRALGLEDATGIGQFDHAFGQIGLQLLDMEHLLGVLAIADRGAAFVEAMLQTTNAKSQERWLVILDGMDMNIEAFFSGVRLPGSPIRGTAILTTREMGLPDSLGCSQIHALPYNPYKKPGADNQFDNIYLPGDIVPRRAGRARPTNSKDPFRSIAINLIRPTPVSSPTLKAQSEVGTTDDMDLNEEMMILGSRVAAFGQTLSTVLPGFLPLLLLGGLAAERIHMALPDRRKILIILPVFDIKELDDLGHAVWSRHFLSISVVAKELSRHMNDDVFLINECTLDGRELRVLCRKGEWFHEALG</sequence>
<keyword evidence="2" id="KW-1185">Reference proteome</keyword>